<dbReference type="Pfam" id="PF08924">
    <property type="entry name" value="Rv2525c_GlyHyd-like"/>
    <property type="match status" value="1"/>
</dbReference>
<dbReference type="InterPro" id="IPR036366">
    <property type="entry name" value="PGBDSf"/>
</dbReference>
<dbReference type="Pfam" id="PF01471">
    <property type="entry name" value="PG_binding_1"/>
    <property type="match status" value="1"/>
</dbReference>
<dbReference type="InterPro" id="IPR017853">
    <property type="entry name" value="GH"/>
</dbReference>
<dbReference type="CDD" id="cd06418">
    <property type="entry name" value="GH25_BacA-like"/>
    <property type="match status" value="1"/>
</dbReference>
<feature type="domain" description="Peptidoglycan binding-like" evidence="1">
    <location>
        <begin position="234"/>
        <end position="285"/>
    </location>
</feature>
<dbReference type="RefSeq" id="WP_179389374.1">
    <property type="nucleotide sequence ID" value="NZ_JACBYQ010000002.1"/>
</dbReference>
<keyword evidence="3" id="KW-0378">Hydrolase</keyword>
<proteinExistence type="predicted"/>
<reference evidence="3 4" key="1">
    <citation type="submission" date="2020-07" db="EMBL/GenBank/DDBJ databases">
        <title>Sequencing the genomes of 1000 actinobacteria strains.</title>
        <authorList>
            <person name="Klenk H.-P."/>
        </authorList>
    </citation>
    <scope>NUCLEOTIDE SEQUENCE [LARGE SCALE GENOMIC DNA]</scope>
    <source>
        <strain evidence="3 4">DSM 102047</strain>
    </source>
</reference>
<dbReference type="AlphaFoldDB" id="A0A7Y9LU29"/>
<evidence type="ECO:0000313" key="4">
    <source>
        <dbReference type="Proteomes" id="UP000521748"/>
    </source>
</evidence>
<dbReference type="Gene3D" id="3.20.20.80">
    <property type="entry name" value="Glycosidases"/>
    <property type="match status" value="1"/>
</dbReference>
<dbReference type="InterPro" id="IPR036365">
    <property type="entry name" value="PGBD-like_sf"/>
</dbReference>
<dbReference type="SUPFAM" id="SSF51445">
    <property type="entry name" value="(Trans)glycosidases"/>
    <property type="match status" value="1"/>
</dbReference>
<dbReference type="Proteomes" id="UP000521748">
    <property type="component" value="Unassembled WGS sequence"/>
</dbReference>
<gene>
    <name evidence="3" type="ORF">FHU41_001862</name>
</gene>
<evidence type="ECO:0000259" key="2">
    <source>
        <dbReference type="Pfam" id="PF08924"/>
    </source>
</evidence>
<keyword evidence="4" id="KW-1185">Reference proteome</keyword>
<comment type="caution">
    <text evidence="3">The sequence shown here is derived from an EMBL/GenBank/DDBJ whole genome shotgun (WGS) entry which is preliminary data.</text>
</comment>
<sequence>MDLQVQKSQQYLNTTYDSETGFVALTEDGQTGWPTIFGILRALQIELGIASPSTNFGPATSAAFTSNFGTLTSSNTTTRVTALVQCAFWCKGYYGGPTFGTWTEDIDGGIRMIRAALGLSSEPSIPLKLMRSLLSMDAYTLLPGGTDFIRAGEQWLNGQYLERRDFDVLPADGLFTRSVQEGLMLALQYELGMADYDATTGTGATGSLGPKTSSLLQTQGNVAPGSIDSVRKFVSLFQIALAFNGYSVSVTGSFDSATGSAVRDFQSFMELPQTGIGDYQTWAALLVSTGDPNRPATGLDTNLPITQERALSLYNLGYRVAGRYLTVSGKAIVPGEIEILLDAGFSVAPIFQNYNNDASYFTKDVGADHGLQAAIRARQLGFKSDTIIFFAVDYDAFGDEILTIVADYFGGIKESLAKSRSNSFKIGVYGTRNVCQKLKEAGYADAIWVSGMSTGYSGNLGFKMPEDWMYNQIQEVGSLNIDRNVVSSRARPAKRENINPTPLTADSGFVPFYWAMVKEAVLAEGATLQDPVRVSIKDASENVLFGLQRGVYDTKTWLLYTPFPETVPGLPQDTAFALASARGGYFQVSTPASEVIGYEGDLAHMAATAQGVVIWGGAQGQSAVEVGDLGGWGLDFVQLWVNYKISGDGISIRDFVLKYLGASGTEAESMGFSQSDIIADADGWLVGTEIRNGAPIDDAVRKTFLERIHWPDRLAFFTSQRFGPTTRDTMITAISNIFTSPWPWTAVPREQFLNGQPNATSTEANEFAIAATDRLLALAARD</sequence>
<name>A0A7Y9LU29_9MICC</name>
<dbReference type="InterPro" id="IPR002477">
    <property type="entry name" value="Peptidoglycan-bd-like"/>
</dbReference>
<evidence type="ECO:0000259" key="1">
    <source>
        <dbReference type="Pfam" id="PF01471"/>
    </source>
</evidence>
<dbReference type="EMBL" id="JACBYQ010000002">
    <property type="protein sequence ID" value="NYE95612.1"/>
    <property type="molecule type" value="Genomic_DNA"/>
</dbReference>
<dbReference type="SUPFAM" id="SSF47090">
    <property type="entry name" value="PGBD-like"/>
    <property type="match status" value="1"/>
</dbReference>
<dbReference type="GO" id="GO:0016787">
    <property type="term" value="F:hydrolase activity"/>
    <property type="evidence" value="ECO:0007669"/>
    <property type="project" value="UniProtKB-KW"/>
</dbReference>
<dbReference type="Gene3D" id="1.10.101.10">
    <property type="entry name" value="PGBD-like superfamily/PGBD"/>
    <property type="match status" value="1"/>
</dbReference>
<evidence type="ECO:0000313" key="3">
    <source>
        <dbReference type="EMBL" id="NYE95612.1"/>
    </source>
</evidence>
<accession>A0A7Y9LU29</accession>
<protein>
    <submittedName>
        <fullName evidence="3">Peptidoglycan hydrolase-like protein with peptidoglycan-binding domain</fullName>
    </submittedName>
</protein>
<organism evidence="3 4">
    <name type="scientific">Psychromicrobium silvestre</name>
    <dbReference type="NCBI Taxonomy" id="1645614"/>
    <lineage>
        <taxon>Bacteria</taxon>
        <taxon>Bacillati</taxon>
        <taxon>Actinomycetota</taxon>
        <taxon>Actinomycetes</taxon>
        <taxon>Micrococcales</taxon>
        <taxon>Micrococcaceae</taxon>
        <taxon>Psychromicrobium</taxon>
    </lineage>
</organism>
<dbReference type="InterPro" id="IPR015020">
    <property type="entry name" value="Rv2525c-like_Glyco_Hydro-like"/>
</dbReference>
<feature type="domain" description="Rv2525c-like glycoside hydrolase-like" evidence="2">
    <location>
        <begin position="313"/>
        <end position="468"/>
    </location>
</feature>